<protein>
    <submittedName>
        <fullName evidence="1">Uncharacterized protein</fullName>
    </submittedName>
</protein>
<gene>
    <name evidence="1" type="ORF">GCM10010515_28960</name>
</gene>
<reference evidence="1" key="1">
    <citation type="journal article" date="2014" name="Int. J. Syst. Evol. Microbiol.">
        <title>Complete genome sequence of Corynebacterium casei LMG S-19264T (=DSM 44701T), isolated from a smear-ripened cheese.</title>
        <authorList>
            <consortium name="US DOE Joint Genome Institute (JGI-PGF)"/>
            <person name="Walter F."/>
            <person name="Albersmeier A."/>
            <person name="Kalinowski J."/>
            <person name="Ruckert C."/>
        </authorList>
    </citation>
    <scope>NUCLEOTIDE SEQUENCE</scope>
    <source>
        <strain evidence="1">JCM 4956</strain>
    </source>
</reference>
<proteinExistence type="predicted"/>
<reference evidence="1" key="2">
    <citation type="submission" date="2020-09" db="EMBL/GenBank/DDBJ databases">
        <authorList>
            <person name="Sun Q."/>
            <person name="Ohkuma M."/>
        </authorList>
    </citation>
    <scope>NUCLEOTIDE SEQUENCE</scope>
    <source>
        <strain evidence="1">JCM 4956</strain>
    </source>
</reference>
<accession>A0A918KEC9</accession>
<dbReference type="EMBL" id="BMWD01000008">
    <property type="protein sequence ID" value="GGX59247.1"/>
    <property type="molecule type" value="Genomic_DNA"/>
</dbReference>
<name>A0A918KEC9_9ACTN</name>
<evidence type="ECO:0000313" key="2">
    <source>
        <dbReference type="Proteomes" id="UP000645555"/>
    </source>
</evidence>
<organism evidence="1 2">
    <name type="scientific">Streptomyces fructofermentans</name>
    <dbReference type="NCBI Taxonomy" id="152141"/>
    <lineage>
        <taxon>Bacteria</taxon>
        <taxon>Bacillati</taxon>
        <taxon>Actinomycetota</taxon>
        <taxon>Actinomycetes</taxon>
        <taxon>Kitasatosporales</taxon>
        <taxon>Streptomycetaceae</taxon>
        <taxon>Streptomyces</taxon>
    </lineage>
</organism>
<dbReference type="AlphaFoldDB" id="A0A918KEC9"/>
<dbReference type="Proteomes" id="UP000645555">
    <property type="component" value="Unassembled WGS sequence"/>
</dbReference>
<evidence type="ECO:0000313" key="1">
    <source>
        <dbReference type="EMBL" id="GGX59247.1"/>
    </source>
</evidence>
<comment type="caution">
    <text evidence="1">The sequence shown here is derived from an EMBL/GenBank/DDBJ whole genome shotgun (WGS) entry which is preliminary data.</text>
</comment>
<sequence length="335" mass="36301">MEHVLGLAGAGDLATLSRALLFPEGWCDEGFGVMTVLRGLPEADRRVLARSFAGHMTTTRGGPDARRHALVLLAAVADGFADPSWCEAWDALLREKARRYWYSQVDDEMWTCAWALLDAGRPLSDEVIGLLRRSAKESWRPECMEPVLGRLHGPVLNAGEPWADCVLADLADLADLAVLDVPPAPGGPWHAVVEHALRAPVGRPTRAWDRRALVLADPLGRERVRDTATPWLEVAAEGGGGTDGAYDPYNLPALAGLAWLLSLLPPDPATIRALGALVERPPSRTSLTGTAVRALGRLPHRLGHPELERLSARVAHKVTHRQIREALEVRGAPEG</sequence>
<keyword evidence="2" id="KW-1185">Reference proteome</keyword>